<gene>
    <name evidence="1" type="ORF">SAMN05192549_10544</name>
</gene>
<dbReference type="Proteomes" id="UP000184339">
    <property type="component" value="Unassembled WGS sequence"/>
</dbReference>
<accession>A0A1M7PH40</accession>
<dbReference type="OrthoDB" id="8451383at2"/>
<dbReference type="AlphaFoldDB" id="A0A1M7PH40"/>
<organism evidence="1 2">
    <name type="scientific">Duganella sacchari</name>
    <dbReference type="NCBI Taxonomy" id="551987"/>
    <lineage>
        <taxon>Bacteria</taxon>
        <taxon>Pseudomonadati</taxon>
        <taxon>Pseudomonadota</taxon>
        <taxon>Betaproteobacteria</taxon>
        <taxon>Burkholderiales</taxon>
        <taxon>Oxalobacteraceae</taxon>
        <taxon>Telluria group</taxon>
        <taxon>Duganella</taxon>
    </lineage>
</organism>
<name>A0A1M7PH40_9BURK</name>
<proteinExistence type="predicted"/>
<dbReference type="STRING" id="551987.SAMN05192549_10544"/>
<protein>
    <submittedName>
        <fullName evidence="1">Uncharacterized protein</fullName>
    </submittedName>
</protein>
<reference evidence="2" key="1">
    <citation type="submission" date="2016-11" db="EMBL/GenBank/DDBJ databases">
        <authorList>
            <person name="Varghese N."/>
            <person name="Submissions S."/>
        </authorList>
    </citation>
    <scope>NUCLEOTIDE SEQUENCE [LARGE SCALE GENOMIC DNA]</scope>
    <source>
        <strain evidence="2">Sac-22</strain>
    </source>
</reference>
<evidence type="ECO:0000313" key="1">
    <source>
        <dbReference type="EMBL" id="SHN16082.1"/>
    </source>
</evidence>
<sequence>MPLDNTNPIKVIAGDLIYGVAAARTAYLQKKPFLGSGAFLIDDLAVMPGELPTEPSYLSWFANKVYMKPRLKSFEKSLSAHNIYKSAIEGLSSGNENTRRKCKGGLDWAVNGNRTVHFLLDELDITAVVKKNNIRVGRSIYSAEKERSITGAELRWIYRNRNNPLVQNRVQFWLAFAPCLPPWEQDIPIKQTGLLYSKTLWLGYKPTKEWTE</sequence>
<keyword evidence="2" id="KW-1185">Reference proteome</keyword>
<dbReference type="RefSeq" id="WP_139260511.1">
    <property type="nucleotide sequence ID" value="NZ_FRCX01000005.1"/>
</dbReference>
<evidence type="ECO:0000313" key="2">
    <source>
        <dbReference type="Proteomes" id="UP000184339"/>
    </source>
</evidence>
<dbReference type="EMBL" id="FRCX01000005">
    <property type="protein sequence ID" value="SHN16082.1"/>
    <property type="molecule type" value="Genomic_DNA"/>
</dbReference>